<dbReference type="Gramene" id="OMP06493">
    <property type="protein sequence ID" value="OMP06493"/>
    <property type="gene ID" value="CCACVL1_01548"/>
</dbReference>
<proteinExistence type="predicted"/>
<evidence type="ECO:0000313" key="1">
    <source>
        <dbReference type="EMBL" id="OMP06493.1"/>
    </source>
</evidence>
<name>A0A1R3KHC5_COCAP</name>
<accession>A0A1R3KHC5</accession>
<keyword evidence="2" id="KW-1185">Reference proteome</keyword>
<comment type="caution">
    <text evidence="1">The sequence shown here is derived from an EMBL/GenBank/DDBJ whole genome shotgun (WGS) entry which is preliminary data.</text>
</comment>
<feature type="non-terminal residue" evidence="1">
    <location>
        <position position="1"/>
    </location>
</feature>
<evidence type="ECO:0000313" key="2">
    <source>
        <dbReference type="Proteomes" id="UP000188268"/>
    </source>
</evidence>
<sequence>DVDHCPSGLQGVGVVRNRNFNPFKERPRKRRTGSVKRELAKELVNGV</sequence>
<dbReference type="Proteomes" id="UP000188268">
    <property type="component" value="Unassembled WGS sequence"/>
</dbReference>
<dbReference type="EMBL" id="AWWV01004895">
    <property type="protein sequence ID" value="OMP06493.1"/>
    <property type="molecule type" value="Genomic_DNA"/>
</dbReference>
<gene>
    <name evidence="1" type="ORF">CCACVL1_01548</name>
</gene>
<dbReference type="AlphaFoldDB" id="A0A1R3KHC5"/>
<reference evidence="1 2" key="1">
    <citation type="submission" date="2013-09" db="EMBL/GenBank/DDBJ databases">
        <title>Corchorus capsularis genome sequencing.</title>
        <authorList>
            <person name="Alam M."/>
            <person name="Haque M.S."/>
            <person name="Islam M.S."/>
            <person name="Emdad E.M."/>
            <person name="Islam M.M."/>
            <person name="Ahmed B."/>
            <person name="Halim A."/>
            <person name="Hossen Q.M.M."/>
            <person name="Hossain M.Z."/>
            <person name="Ahmed R."/>
            <person name="Khan M.M."/>
            <person name="Islam R."/>
            <person name="Rashid M.M."/>
            <person name="Khan S.A."/>
            <person name="Rahman M.S."/>
            <person name="Alam M."/>
        </authorList>
    </citation>
    <scope>NUCLEOTIDE SEQUENCE [LARGE SCALE GENOMIC DNA]</scope>
    <source>
        <strain evidence="2">cv. CVL-1</strain>
        <tissue evidence="1">Whole seedling</tissue>
    </source>
</reference>
<organism evidence="1 2">
    <name type="scientific">Corchorus capsularis</name>
    <name type="common">Jute</name>
    <dbReference type="NCBI Taxonomy" id="210143"/>
    <lineage>
        <taxon>Eukaryota</taxon>
        <taxon>Viridiplantae</taxon>
        <taxon>Streptophyta</taxon>
        <taxon>Embryophyta</taxon>
        <taxon>Tracheophyta</taxon>
        <taxon>Spermatophyta</taxon>
        <taxon>Magnoliopsida</taxon>
        <taxon>eudicotyledons</taxon>
        <taxon>Gunneridae</taxon>
        <taxon>Pentapetalae</taxon>
        <taxon>rosids</taxon>
        <taxon>malvids</taxon>
        <taxon>Malvales</taxon>
        <taxon>Malvaceae</taxon>
        <taxon>Grewioideae</taxon>
        <taxon>Apeibeae</taxon>
        <taxon>Corchorus</taxon>
    </lineage>
</organism>
<protein>
    <submittedName>
        <fullName evidence="1">Uncharacterized protein</fullName>
    </submittedName>
</protein>